<dbReference type="Proteomes" id="UP001293593">
    <property type="component" value="Unassembled WGS sequence"/>
</dbReference>
<evidence type="ECO:0000256" key="1">
    <source>
        <dbReference type="ARBA" id="ARBA00004123"/>
    </source>
</evidence>
<dbReference type="GO" id="GO:0048440">
    <property type="term" value="P:carpel development"/>
    <property type="evidence" value="ECO:0007669"/>
    <property type="project" value="UniProtKB-ARBA"/>
</dbReference>
<dbReference type="Gene3D" id="3.30.160.60">
    <property type="entry name" value="Classic Zinc Finger"/>
    <property type="match status" value="1"/>
</dbReference>
<evidence type="ECO:0000313" key="11">
    <source>
        <dbReference type="EMBL" id="KAK4263801.1"/>
    </source>
</evidence>
<evidence type="ECO:0000256" key="6">
    <source>
        <dbReference type="ARBA" id="ARBA00022833"/>
    </source>
</evidence>
<dbReference type="AlphaFoldDB" id="A0AAE1MKK6"/>
<keyword evidence="2" id="KW-0217">Developmental protein</keyword>
<dbReference type="GO" id="GO:0008270">
    <property type="term" value="F:zinc ion binding"/>
    <property type="evidence" value="ECO:0007669"/>
    <property type="project" value="UniProtKB-KW"/>
</dbReference>
<dbReference type="GO" id="GO:0048653">
    <property type="term" value="P:anther development"/>
    <property type="evidence" value="ECO:0007669"/>
    <property type="project" value="UniProtKB-ARBA"/>
</dbReference>
<evidence type="ECO:0000256" key="5">
    <source>
        <dbReference type="ARBA" id="ARBA00022782"/>
    </source>
</evidence>
<gene>
    <name evidence="11" type="ORF">QN277_029172</name>
</gene>
<comment type="caution">
    <text evidence="11">The sequence shown here is derived from an EMBL/GenBank/DDBJ whole genome shotgun (WGS) entry which is preliminary data.</text>
</comment>
<evidence type="ECO:0000256" key="8">
    <source>
        <dbReference type="PROSITE-ProRule" id="PRU00042"/>
    </source>
</evidence>
<evidence type="ECO:0000256" key="3">
    <source>
        <dbReference type="ARBA" id="ARBA00022723"/>
    </source>
</evidence>
<dbReference type="InterPro" id="IPR045320">
    <property type="entry name" value="JAGGED/SL1-like"/>
</dbReference>
<protein>
    <recommendedName>
        <fullName evidence="10">C2H2-type domain-containing protein</fullName>
    </recommendedName>
</protein>
<evidence type="ECO:0000256" key="7">
    <source>
        <dbReference type="ARBA" id="ARBA00023242"/>
    </source>
</evidence>
<dbReference type="FunFam" id="3.30.160.60:FF:002425">
    <property type="entry name" value="Zinc finger protein STAMENLESS 1"/>
    <property type="match status" value="1"/>
</dbReference>
<proteinExistence type="predicted"/>
<evidence type="ECO:0000256" key="2">
    <source>
        <dbReference type="ARBA" id="ARBA00022473"/>
    </source>
</evidence>
<dbReference type="GO" id="GO:0003700">
    <property type="term" value="F:DNA-binding transcription factor activity"/>
    <property type="evidence" value="ECO:0007669"/>
    <property type="project" value="InterPro"/>
</dbReference>
<keyword evidence="7" id="KW-0539">Nucleus</keyword>
<dbReference type="PANTHER" id="PTHR45730">
    <property type="entry name" value="ZINC FINGER PROTEIN JAGGED"/>
    <property type="match status" value="1"/>
</dbReference>
<dbReference type="InterPro" id="IPR013087">
    <property type="entry name" value="Znf_C2H2_type"/>
</dbReference>
<dbReference type="InterPro" id="IPR036236">
    <property type="entry name" value="Znf_C2H2_sf"/>
</dbReference>
<feature type="domain" description="C2H2-type" evidence="10">
    <location>
        <begin position="50"/>
        <end position="77"/>
    </location>
</feature>
<dbReference type="EMBL" id="JAWXYG010000009">
    <property type="protein sequence ID" value="KAK4263801.1"/>
    <property type="molecule type" value="Genomic_DNA"/>
</dbReference>
<sequence>MRPEENPLDLNNLPDDYSRDGKQVLEDAFSGCRKKKSGGKEGKEDCGKIYECRFCSLKFCKSQALGGHMNRHRQERETETLNHARQLVFRNDHSIAPHHLGCCQQPVVTGGSYTNVGDPTMSLRFPTYLSPSTSSSSSHYNNNTSRHYDPVSHYYVGHALHNNHTYVGSTSSTGGGGESGYTCIGAPVGHGFGGGGDDGSLQYNHGYNPSVINRFQDGF</sequence>
<evidence type="ECO:0000256" key="4">
    <source>
        <dbReference type="ARBA" id="ARBA00022771"/>
    </source>
</evidence>
<evidence type="ECO:0000256" key="9">
    <source>
        <dbReference type="SAM" id="MobiDB-lite"/>
    </source>
</evidence>
<feature type="region of interest" description="Disordered" evidence="9">
    <location>
        <begin position="1"/>
        <end position="20"/>
    </location>
</feature>
<keyword evidence="12" id="KW-1185">Reference proteome</keyword>
<name>A0AAE1MKK6_9FABA</name>
<dbReference type="GO" id="GO:0030154">
    <property type="term" value="P:cell differentiation"/>
    <property type="evidence" value="ECO:0007669"/>
    <property type="project" value="UniProtKB-KW"/>
</dbReference>
<dbReference type="PROSITE" id="PS00028">
    <property type="entry name" value="ZINC_FINGER_C2H2_1"/>
    <property type="match status" value="1"/>
</dbReference>
<accession>A0AAE1MKK6</accession>
<comment type="subcellular location">
    <subcellularLocation>
        <location evidence="1">Nucleus</location>
    </subcellularLocation>
</comment>
<organism evidence="11 12">
    <name type="scientific">Acacia crassicarpa</name>
    <name type="common">northern wattle</name>
    <dbReference type="NCBI Taxonomy" id="499986"/>
    <lineage>
        <taxon>Eukaryota</taxon>
        <taxon>Viridiplantae</taxon>
        <taxon>Streptophyta</taxon>
        <taxon>Embryophyta</taxon>
        <taxon>Tracheophyta</taxon>
        <taxon>Spermatophyta</taxon>
        <taxon>Magnoliopsida</taxon>
        <taxon>eudicotyledons</taxon>
        <taxon>Gunneridae</taxon>
        <taxon>Pentapetalae</taxon>
        <taxon>rosids</taxon>
        <taxon>fabids</taxon>
        <taxon>Fabales</taxon>
        <taxon>Fabaceae</taxon>
        <taxon>Caesalpinioideae</taxon>
        <taxon>mimosoid clade</taxon>
        <taxon>Acacieae</taxon>
        <taxon>Acacia</taxon>
    </lineage>
</organism>
<evidence type="ECO:0000259" key="10">
    <source>
        <dbReference type="PROSITE" id="PS50157"/>
    </source>
</evidence>
<dbReference type="SUPFAM" id="SSF57667">
    <property type="entry name" value="beta-beta-alpha zinc fingers"/>
    <property type="match status" value="1"/>
</dbReference>
<keyword evidence="5" id="KW-0221">Differentiation</keyword>
<keyword evidence="3" id="KW-0479">Metal-binding</keyword>
<evidence type="ECO:0000313" key="12">
    <source>
        <dbReference type="Proteomes" id="UP001293593"/>
    </source>
</evidence>
<dbReference type="PANTHER" id="PTHR45730:SF32">
    <property type="entry name" value="ZINC FINGER PROTEIN JAGGED"/>
    <property type="match status" value="1"/>
</dbReference>
<dbReference type="PROSITE" id="PS50157">
    <property type="entry name" value="ZINC_FINGER_C2H2_2"/>
    <property type="match status" value="1"/>
</dbReference>
<keyword evidence="6" id="KW-0862">Zinc</keyword>
<reference evidence="11" key="1">
    <citation type="submission" date="2023-10" db="EMBL/GenBank/DDBJ databases">
        <title>Chromosome-level genome of the transformable northern wattle, Acacia crassicarpa.</title>
        <authorList>
            <person name="Massaro I."/>
            <person name="Sinha N.R."/>
            <person name="Poethig S."/>
            <person name="Leichty A.R."/>
        </authorList>
    </citation>
    <scope>NUCLEOTIDE SEQUENCE</scope>
    <source>
        <strain evidence="11">Acra3RX</strain>
        <tissue evidence="11">Leaf</tissue>
    </source>
</reference>
<dbReference type="GO" id="GO:0005634">
    <property type="term" value="C:nucleus"/>
    <property type="evidence" value="ECO:0007669"/>
    <property type="project" value="UniProtKB-SubCell"/>
</dbReference>
<keyword evidence="4 8" id="KW-0863">Zinc-finger</keyword>